<evidence type="ECO:0000313" key="2">
    <source>
        <dbReference type="Proteomes" id="UP001066276"/>
    </source>
</evidence>
<dbReference type="EMBL" id="JANPWB010000005">
    <property type="protein sequence ID" value="KAJ1187513.1"/>
    <property type="molecule type" value="Genomic_DNA"/>
</dbReference>
<sequence length="146" mass="16382">MMWVPTSAPLETSRCVANRDAAGCPGKRHPVPLWCSWNLASELVSGGRGEESEAPGRQLRRLRPALSQGRHWRLETLEERGPGPQCRTHLRATGMPRINVDDLSRDEMQELGKETRLCAGKKATKLALYPYEEVTRMQSQLEGSED</sequence>
<reference evidence="1" key="1">
    <citation type="journal article" date="2022" name="bioRxiv">
        <title>Sequencing and chromosome-scale assembly of the giantPleurodeles waltlgenome.</title>
        <authorList>
            <person name="Brown T."/>
            <person name="Elewa A."/>
            <person name="Iarovenko S."/>
            <person name="Subramanian E."/>
            <person name="Araus A.J."/>
            <person name="Petzold A."/>
            <person name="Susuki M."/>
            <person name="Suzuki K.-i.T."/>
            <person name="Hayashi T."/>
            <person name="Toyoda A."/>
            <person name="Oliveira C."/>
            <person name="Osipova E."/>
            <person name="Leigh N.D."/>
            <person name="Simon A."/>
            <person name="Yun M.H."/>
        </authorList>
    </citation>
    <scope>NUCLEOTIDE SEQUENCE</scope>
    <source>
        <strain evidence="1">20211129_DDA</strain>
        <tissue evidence="1">Liver</tissue>
    </source>
</reference>
<accession>A0AAV7UF74</accession>
<dbReference type="Proteomes" id="UP001066276">
    <property type="component" value="Chromosome 3_1"/>
</dbReference>
<keyword evidence="2" id="KW-1185">Reference proteome</keyword>
<organism evidence="1 2">
    <name type="scientific">Pleurodeles waltl</name>
    <name type="common">Iberian ribbed newt</name>
    <dbReference type="NCBI Taxonomy" id="8319"/>
    <lineage>
        <taxon>Eukaryota</taxon>
        <taxon>Metazoa</taxon>
        <taxon>Chordata</taxon>
        <taxon>Craniata</taxon>
        <taxon>Vertebrata</taxon>
        <taxon>Euteleostomi</taxon>
        <taxon>Amphibia</taxon>
        <taxon>Batrachia</taxon>
        <taxon>Caudata</taxon>
        <taxon>Salamandroidea</taxon>
        <taxon>Salamandridae</taxon>
        <taxon>Pleurodelinae</taxon>
        <taxon>Pleurodeles</taxon>
    </lineage>
</organism>
<evidence type="ECO:0000313" key="1">
    <source>
        <dbReference type="EMBL" id="KAJ1187513.1"/>
    </source>
</evidence>
<dbReference type="AlphaFoldDB" id="A0AAV7UF74"/>
<comment type="caution">
    <text evidence="1">The sequence shown here is derived from an EMBL/GenBank/DDBJ whole genome shotgun (WGS) entry which is preliminary data.</text>
</comment>
<protein>
    <submittedName>
        <fullName evidence="1">Uncharacterized protein</fullName>
    </submittedName>
</protein>
<name>A0AAV7UF74_PLEWA</name>
<proteinExistence type="predicted"/>
<gene>
    <name evidence="1" type="ORF">NDU88_004288</name>
</gene>